<evidence type="ECO:0000256" key="1">
    <source>
        <dbReference type="SAM" id="Coils"/>
    </source>
</evidence>
<dbReference type="EMBL" id="JTHE03000051">
    <property type="protein sequence ID" value="MCM1982994.1"/>
    <property type="molecule type" value="Genomic_DNA"/>
</dbReference>
<proteinExistence type="predicted"/>
<name>A0ABD4T320_9CYAN</name>
<protein>
    <submittedName>
        <fullName evidence="3">Uma2 family endonuclease</fullName>
    </submittedName>
</protein>
<feature type="domain" description="Putative restriction endonuclease" evidence="2">
    <location>
        <begin position="45"/>
        <end position="144"/>
    </location>
</feature>
<comment type="caution">
    <text evidence="3">The sequence shown here is derived from an EMBL/GenBank/DDBJ whole genome shotgun (WGS) entry which is preliminary data.</text>
</comment>
<reference evidence="3 4" key="1">
    <citation type="journal article" date="2015" name="Genome Announc.">
        <title>Draft Genome Sequence of Filamentous Marine Cyanobacterium Lyngbya confervoides Strain BDU141951.</title>
        <authorList>
            <person name="Chandrababunaidu M.M."/>
            <person name="Sen D."/>
            <person name="Tripathy S."/>
        </authorList>
    </citation>
    <scope>NUCLEOTIDE SEQUENCE [LARGE SCALE GENOMIC DNA]</scope>
    <source>
        <strain evidence="3 4">BDU141951</strain>
    </source>
</reference>
<dbReference type="PANTHER" id="PTHR33352">
    <property type="entry name" value="SLR1095 PROTEIN"/>
    <property type="match status" value="1"/>
</dbReference>
<organism evidence="3 4">
    <name type="scientific">Lyngbya confervoides BDU141951</name>
    <dbReference type="NCBI Taxonomy" id="1574623"/>
    <lineage>
        <taxon>Bacteria</taxon>
        <taxon>Bacillati</taxon>
        <taxon>Cyanobacteriota</taxon>
        <taxon>Cyanophyceae</taxon>
        <taxon>Oscillatoriophycideae</taxon>
        <taxon>Oscillatoriales</taxon>
        <taxon>Microcoleaceae</taxon>
        <taxon>Lyngbya</taxon>
    </lineage>
</organism>
<dbReference type="Proteomes" id="UP000031561">
    <property type="component" value="Unassembled WGS sequence"/>
</dbReference>
<feature type="coiled-coil region" evidence="1">
    <location>
        <begin position="186"/>
        <end position="216"/>
    </location>
</feature>
<evidence type="ECO:0000259" key="2">
    <source>
        <dbReference type="Pfam" id="PF05685"/>
    </source>
</evidence>
<dbReference type="Gene3D" id="3.90.1570.10">
    <property type="entry name" value="tt1808, chain A"/>
    <property type="match status" value="1"/>
</dbReference>
<dbReference type="GO" id="GO:0004519">
    <property type="term" value="F:endonuclease activity"/>
    <property type="evidence" value="ECO:0007669"/>
    <property type="project" value="UniProtKB-KW"/>
</dbReference>
<dbReference type="PANTHER" id="PTHR33352:SF2">
    <property type="entry name" value="SLL0995 PROTEIN"/>
    <property type="match status" value="1"/>
</dbReference>
<evidence type="ECO:0000313" key="4">
    <source>
        <dbReference type="Proteomes" id="UP000031561"/>
    </source>
</evidence>
<dbReference type="Pfam" id="PF05685">
    <property type="entry name" value="Uma2"/>
    <property type="match status" value="1"/>
</dbReference>
<gene>
    <name evidence="3" type="ORF">QQ91_0009180</name>
</gene>
<dbReference type="AlphaFoldDB" id="A0ABD4T320"/>
<dbReference type="RefSeq" id="WP_166281759.1">
    <property type="nucleotide sequence ID" value="NZ_JTHE03000051.1"/>
</dbReference>
<dbReference type="CDD" id="cd06260">
    <property type="entry name" value="DUF820-like"/>
    <property type="match status" value="1"/>
</dbReference>
<dbReference type="InterPro" id="IPR011335">
    <property type="entry name" value="Restrct_endonuc-II-like"/>
</dbReference>
<dbReference type="SUPFAM" id="SSF52980">
    <property type="entry name" value="Restriction endonuclease-like"/>
    <property type="match status" value="1"/>
</dbReference>
<keyword evidence="1" id="KW-0175">Coiled coil</keyword>
<keyword evidence="3" id="KW-0255">Endonuclease</keyword>
<keyword evidence="4" id="KW-1185">Reference proteome</keyword>
<accession>A0ABD4T320</accession>
<keyword evidence="3" id="KW-0378">Hydrolase</keyword>
<keyword evidence="3" id="KW-0540">Nuclease</keyword>
<dbReference type="InterPro" id="IPR012296">
    <property type="entry name" value="Nuclease_put_TT1808"/>
</dbReference>
<evidence type="ECO:0000313" key="3">
    <source>
        <dbReference type="EMBL" id="MCM1982994.1"/>
    </source>
</evidence>
<sequence length="237" mass="27235">MTISTDRPIVYPDSDGQPMADNTLQFEWIVLLKENLECLFAAEPDVFVAGDLLWYPVEGHPEIRVAPDVMVVFGRPKGYRGSYRQWQENQIVPQVVFEVLSPGNTLREMAKKQQFYECYGVEEYYLYDPDRNDWHGLRRVKDRLVGIDAITDWVSPRLGVRFVLTDETLAVYYPDGRRFLTTIEFSARAEQEAARAEQEAARADQVESQLAAERARSLRLLEQLRSLGVDPDAVEAE</sequence>
<dbReference type="InterPro" id="IPR008538">
    <property type="entry name" value="Uma2"/>
</dbReference>